<gene>
    <name evidence="4" type="ORF">D9613_012366</name>
</gene>
<keyword evidence="2" id="KW-1133">Transmembrane helix</keyword>
<dbReference type="Proteomes" id="UP000521872">
    <property type="component" value="Unassembled WGS sequence"/>
</dbReference>
<feature type="transmembrane region" description="Helical" evidence="2">
    <location>
        <begin position="37"/>
        <end position="57"/>
    </location>
</feature>
<organism evidence="4 5">
    <name type="scientific">Agrocybe pediades</name>
    <dbReference type="NCBI Taxonomy" id="84607"/>
    <lineage>
        <taxon>Eukaryota</taxon>
        <taxon>Fungi</taxon>
        <taxon>Dikarya</taxon>
        <taxon>Basidiomycota</taxon>
        <taxon>Agaricomycotina</taxon>
        <taxon>Agaricomycetes</taxon>
        <taxon>Agaricomycetidae</taxon>
        <taxon>Agaricales</taxon>
        <taxon>Agaricineae</taxon>
        <taxon>Strophariaceae</taxon>
        <taxon>Agrocybe</taxon>
    </lineage>
</organism>
<evidence type="ECO:0000313" key="4">
    <source>
        <dbReference type="EMBL" id="KAF4615759.1"/>
    </source>
</evidence>
<feature type="domain" description="Ubiquitin 3 binding protein But2 C-terminal" evidence="3">
    <location>
        <begin position="147"/>
        <end position="261"/>
    </location>
</feature>
<name>A0A8H4QRR3_9AGAR</name>
<evidence type="ECO:0000313" key="5">
    <source>
        <dbReference type="Proteomes" id="UP000521872"/>
    </source>
</evidence>
<keyword evidence="5" id="KW-1185">Reference proteome</keyword>
<protein>
    <recommendedName>
        <fullName evidence="3">Ubiquitin 3 binding protein But2 C-terminal domain-containing protein</fullName>
    </recommendedName>
</protein>
<dbReference type="Pfam" id="PF09792">
    <property type="entry name" value="But2"/>
    <property type="match status" value="1"/>
</dbReference>
<evidence type="ECO:0000259" key="3">
    <source>
        <dbReference type="Pfam" id="PF09792"/>
    </source>
</evidence>
<evidence type="ECO:0000256" key="1">
    <source>
        <dbReference type="SAM" id="MobiDB-lite"/>
    </source>
</evidence>
<sequence>MGTEPEQDPLLQFDDSESNETPKKRCQTLSSVLQTDISLALVAIATLVAIISLGVSLKALSITTDTRSGSPIQVVSRPTRRINQYIRLSDPGSPHASDISTRIGHAQVVLQMEAHSPTRILMETTRQHSTSVGTVFPDDRYFCVSNNLSTVVQLRAIDFGFNSCVLSAAIPHTTRTLNTSAVVKGNSIINVWELNTTEELSPHGTFWRTAPPRRRLFAQFTFDEQRTWSSRSFPCASGSFHTYEFACNKHDPGCHVEFWQDREAQGGTIPYCIPERLTNEPHCKQESS</sequence>
<proteinExistence type="predicted"/>
<keyword evidence="2" id="KW-0812">Transmembrane</keyword>
<dbReference type="AlphaFoldDB" id="A0A8H4QRR3"/>
<accession>A0A8H4QRR3</accession>
<dbReference type="EMBL" id="JAACJL010000033">
    <property type="protein sequence ID" value="KAF4615759.1"/>
    <property type="molecule type" value="Genomic_DNA"/>
</dbReference>
<reference evidence="4 5" key="1">
    <citation type="submission" date="2019-12" db="EMBL/GenBank/DDBJ databases">
        <authorList>
            <person name="Floudas D."/>
            <person name="Bentzer J."/>
            <person name="Ahren D."/>
            <person name="Johansson T."/>
            <person name="Persson P."/>
            <person name="Tunlid A."/>
        </authorList>
    </citation>
    <scope>NUCLEOTIDE SEQUENCE [LARGE SCALE GENOMIC DNA]</scope>
    <source>
        <strain evidence="4 5">CBS 102.39</strain>
    </source>
</reference>
<feature type="region of interest" description="Disordered" evidence="1">
    <location>
        <begin position="1"/>
        <end position="22"/>
    </location>
</feature>
<dbReference type="InterPro" id="IPR018620">
    <property type="entry name" value="Ubiquitin3-bd_protein_But2_C"/>
</dbReference>
<evidence type="ECO:0000256" key="2">
    <source>
        <dbReference type="SAM" id="Phobius"/>
    </source>
</evidence>
<keyword evidence="2" id="KW-0472">Membrane</keyword>
<comment type="caution">
    <text evidence="4">The sequence shown here is derived from an EMBL/GenBank/DDBJ whole genome shotgun (WGS) entry which is preliminary data.</text>
</comment>